<sequence length="95" mass="10392">MSKPTRHGDHCAPGESRHIDPQEHVTFGSPHDTLATRRGRVAVRGTRGIGPADMLHNARLGQVDVDPRSGLVTLDGDPMRSEPAQQVSLSRLYFL</sequence>
<evidence type="ECO:0000313" key="3">
    <source>
        <dbReference type="Proteomes" id="UP000037023"/>
    </source>
</evidence>
<feature type="compositionally biased region" description="Basic and acidic residues" evidence="1">
    <location>
        <begin position="1"/>
        <end position="23"/>
    </location>
</feature>
<protein>
    <recommendedName>
        <fullName evidence="4">Urease subunit alpha</fullName>
    </recommendedName>
</protein>
<dbReference type="EMBL" id="LGUP01000001">
    <property type="protein sequence ID" value="KOG36704.1"/>
    <property type="molecule type" value="Genomic_DNA"/>
</dbReference>
<proteinExistence type="predicted"/>
<reference evidence="2 3" key="1">
    <citation type="submission" date="2015-06" db="EMBL/GenBank/DDBJ databases">
        <authorList>
            <person name="Hoefler B.C."/>
            <person name="Straight P.D."/>
        </authorList>
    </citation>
    <scope>NUCLEOTIDE SEQUENCE [LARGE SCALE GENOMIC DNA]</scope>
    <source>
        <strain evidence="2 3">NRRL 3427</strain>
    </source>
</reference>
<dbReference type="RefSeq" id="WP_033200945.1">
    <property type="nucleotide sequence ID" value="NZ_LGUP01000001.1"/>
</dbReference>
<feature type="region of interest" description="Disordered" evidence="1">
    <location>
        <begin position="1"/>
        <end position="68"/>
    </location>
</feature>
<evidence type="ECO:0008006" key="4">
    <source>
        <dbReference type="Google" id="ProtNLM"/>
    </source>
</evidence>
<dbReference type="PATRIC" id="fig|1938.6.peg.48"/>
<dbReference type="Proteomes" id="UP000037023">
    <property type="component" value="Unassembled WGS sequence"/>
</dbReference>
<name>A0A0L8LF17_STRVR</name>
<comment type="caution">
    <text evidence="2">The sequence shown here is derived from an EMBL/GenBank/DDBJ whole genome shotgun (WGS) entry which is preliminary data.</text>
</comment>
<evidence type="ECO:0000313" key="2">
    <source>
        <dbReference type="EMBL" id="KOG36704.1"/>
    </source>
</evidence>
<dbReference type="SUPFAM" id="SSF51556">
    <property type="entry name" value="Metallo-dependent hydrolases"/>
    <property type="match status" value="1"/>
</dbReference>
<dbReference type="Gene3D" id="3.20.20.140">
    <property type="entry name" value="Metal-dependent hydrolases"/>
    <property type="match status" value="1"/>
</dbReference>
<dbReference type="AlphaFoldDB" id="A0A0L8LF17"/>
<organism evidence="2 3">
    <name type="scientific">Streptomyces viridochromogenes</name>
    <dbReference type="NCBI Taxonomy" id="1938"/>
    <lineage>
        <taxon>Bacteria</taxon>
        <taxon>Bacillati</taxon>
        <taxon>Actinomycetota</taxon>
        <taxon>Actinomycetes</taxon>
        <taxon>Kitasatosporales</taxon>
        <taxon>Streptomycetaceae</taxon>
        <taxon>Streptomyces</taxon>
    </lineage>
</organism>
<accession>A0A0L8LF17</accession>
<dbReference type="InterPro" id="IPR032466">
    <property type="entry name" value="Metal_Hydrolase"/>
</dbReference>
<evidence type="ECO:0000256" key="1">
    <source>
        <dbReference type="SAM" id="MobiDB-lite"/>
    </source>
</evidence>
<gene>
    <name evidence="2" type="ORF">ADK34_00225</name>
</gene>